<feature type="compositionally biased region" description="Acidic residues" evidence="2">
    <location>
        <begin position="211"/>
        <end position="221"/>
    </location>
</feature>
<evidence type="ECO:0000313" key="4">
    <source>
        <dbReference type="EMBL" id="EUC39199.1"/>
    </source>
</evidence>
<dbReference type="eggNOG" id="KOG1721">
    <property type="taxonomic scope" value="Eukaryota"/>
</dbReference>
<dbReference type="InterPro" id="IPR013087">
    <property type="entry name" value="Znf_C2H2_type"/>
</dbReference>
<feature type="region of interest" description="Disordered" evidence="2">
    <location>
        <begin position="180"/>
        <end position="250"/>
    </location>
</feature>
<dbReference type="OrthoDB" id="10018191at2759"/>
<dbReference type="Proteomes" id="UP000053841">
    <property type="component" value="Unassembled WGS sequence"/>
</dbReference>
<dbReference type="GO" id="GO:0008270">
    <property type="term" value="F:zinc ion binding"/>
    <property type="evidence" value="ECO:0007669"/>
    <property type="project" value="UniProtKB-KW"/>
</dbReference>
<dbReference type="RefSeq" id="XP_007706511.1">
    <property type="nucleotide sequence ID" value="XM_007708321.1"/>
</dbReference>
<dbReference type="EMBL" id="KI964538">
    <property type="protein sequence ID" value="EUC39199.1"/>
    <property type="molecule type" value="Genomic_DNA"/>
</dbReference>
<dbReference type="SMART" id="SM00355">
    <property type="entry name" value="ZnF_C2H2"/>
    <property type="match status" value="2"/>
</dbReference>
<reference evidence="4 5" key="1">
    <citation type="journal article" date="2013" name="PLoS Genet.">
        <title>Comparative genome structure, secondary metabolite, and effector coding capacity across Cochliobolus pathogens.</title>
        <authorList>
            <person name="Condon B.J."/>
            <person name="Leng Y."/>
            <person name="Wu D."/>
            <person name="Bushley K.E."/>
            <person name="Ohm R.A."/>
            <person name="Otillar R."/>
            <person name="Martin J."/>
            <person name="Schackwitz W."/>
            <person name="Grimwood J."/>
            <person name="MohdZainudin N."/>
            <person name="Xue C."/>
            <person name="Wang R."/>
            <person name="Manning V.A."/>
            <person name="Dhillon B."/>
            <person name="Tu Z.J."/>
            <person name="Steffenson B.J."/>
            <person name="Salamov A."/>
            <person name="Sun H."/>
            <person name="Lowry S."/>
            <person name="LaButti K."/>
            <person name="Han J."/>
            <person name="Copeland A."/>
            <person name="Lindquist E."/>
            <person name="Barry K."/>
            <person name="Schmutz J."/>
            <person name="Baker S.E."/>
            <person name="Ciuffetti L.M."/>
            <person name="Grigoriev I.V."/>
            <person name="Zhong S."/>
            <person name="Turgeon B.G."/>
        </authorList>
    </citation>
    <scope>NUCLEOTIDE SEQUENCE [LARGE SCALE GENOMIC DNA]</scope>
    <source>
        <strain evidence="4 5">26-R-13</strain>
    </source>
</reference>
<proteinExistence type="predicted"/>
<name>W6YUQ6_COCC2</name>
<keyword evidence="1" id="KW-0863">Zinc-finger</keyword>
<dbReference type="InterPro" id="IPR036236">
    <property type="entry name" value="Znf_C2H2_sf"/>
</dbReference>
<keyword evidence="5" id="KW-1185">Reference proteome</keyword>
<protein>
    <recommendedName>
        <fullName evidence="3">C2H2-type domain-containing protein</fullName>
    </recommendedName>
</protein>
<dbReference type="GeneID" id="19145022"/>
<evidence type="ECO:0000313" key="5">
    <source>
        <dbReference type="Proteomes" id="UP000053841"/>
    </source>
</evidence>
<feature type="domain" description="C2H2-type" evidence="3">
    <location>
        <begin position="310"/>
        <end position="334"/>
    </location>
</feature>
<dbReference type="KEGG" id="bze:COCCADRAFT_21613"/>
<dbReference type="SUPFAM" id="SSF57667">
    <property type="entry name" value="beta-beta-alpha zinc fingers"/>
    <property type="match status" value="1"/>
</dbReference>
<dbReference type="Gene3D" id="3.30.160.60">
    <property type="entry name" value="Classic Zinc Finger"/>
    <property type="match status" value="1"/>
</dbReference>
<keyword evidence="1" id="KW-0862">Zinc</keyword>
<evidence type="ECO:0000259" key="3">
    <source>
        <dbReference type="PROSITE" id="PS50157"/>
    </source>
</evidence>
<dbReference type="Pfam" id="PF00096">
    <property type="entry name" value="zf-C2H2"/>
    <property type="match status" value="2"/>
</dbReference>
<gene>
    <name evidence="4" type="ORF">COCCADRAFT_21613</name>
</gene>
<dbReference type="PROSITE" id="PS00028">
    <property type="entry name" value="ZINC_FINGER_C2H2_1"/>
    <property type="match status" value="1"/>
</dbReference>
<feature type="compositionally biased region" description="Basic residues" evidence="2">
    <location>
        <begin position="234"/>
        <end position="244"/>
    </location>
</feature>
<keyword evidence="1" id="KW-0479">Metal-binding</keyword>
<evidence type="ECO:0000256" key="1">
    <source>
        <dbReference type="PROSITE-ProRule" id="PRU00042"/>
    </source>
</evidence>
<dbReference type="AlphaFoldDB" id="W6YUQ6"/>
<sequence length="374" mass="42712">MEQRVPTYTSSPYQYMENYPESYEAPISNTNEPMTSQLHTGSFHERPSFHNFERDTLVHRSMGTPMEFMDLLTLDAPCGSPQSTSSTISHPESVSSPPYTGLPTYDTLEPAFHHVQNNSINHSVISNDSESLWPSTYPEVTSWDSRTYVLPYHEIPSYEQRSYQLMPTILPEPKVSAPTPYLSYPMPQQGSLDPAGNSGAFDLSGFNNNGDESDDLSDSDSDVSWQGEPSSPRGSKRGSSRRAQPRSNVYRLEGWSTNTCTFHTTTDRRHQCGELIGPKKDTPCPKKFQRPEHLRRHIRSVHGIGLVKIYRCKVPDCFARFPRSDNFRSHYLTHLRVGKRKGNNRKMKFQELKGILGPKEKDLIRWIKKNHKQT</sequence>
<organism evidence="4 5">
    <name type="scientific">Cochliobolus carbonum (strain 26-R-13)</name>
    <name type="common">Maize leaf spot fungus</name>
    <name type="synonym">Bipolaris zeicola</name>
    <dbReference type="NCBI Taxonomy" id="930089"/>
    <lineage>
        <taxon>Eukaryota</taxon>
        <taxon>Fungi</taxon>
        <taxon>Dikarya</taxon>
        <taxon>Ascomycota</taxon>
        <taxon>Pezizomycotina</taxon>
        <taxon>Dothideomycetes</taxon>
        <taxon>Pleosporomycetidae</taxon>
        <taxon>Pleosporales</taxon>
        <taxon>Pleosporineae</taxon>
        <taxon>Pleosporaceae</taxon>
        <taxon>Bipolaris</taxon>
    </lineage>
</organism>
<accession>W6YUQ6</accession>
<dbReference type="HOGENOM" id="CLU_062843_0_0_1"/>
<evidence type="ECO:0000256" key="2">
    <source>
        <dbReference type="SAM" id="MobiDB-lite"/>
    </source>
</evidence>
<dbReference type="PROSITE" id="PS50157">
    <property type="entry name" value="ZINC_FINGER_C2H2_2"/>
    <property type="match status" value="1"/>
</dbReference>